<organism evidence="1 2">
    <name type="scientific">Cercospora beticola</name>
    <name type="common">Sugarbeet leaf spot fungus</name>
    <dbReference type="NCBI Taxonomy" id="122368"/>
    <lineage>
        <taxon>Eukaryota</taxon>
        <taxon>Fungi</taxon>
        <taxon>Dikarya</taxon>
        <taxon>Ascomycota</taxon>
        <taxon>Pezizomycotina</taxon>
        <taxon>Dothideomycetes</taxon>
        <taxon>Dothideomycetidae</taxon>
        <taxon>Mycosphaerellales</taxon>
        <taxon>Mycosphaerellaceae</taxon>
        <taxon>Cercospora</taxon>
    </lineage>
</organism>
<dbReference type="GeneID" id="90643907"/>
<accession>A0ABZ0NFF9</accession>
<dbReference type="Proteomes" id="UP001302367">
    <property type="component" value="Chromosome 2"/>
</dbReference>
<dbReference type="RefSeq" id="XP_065458390.1">
    <property type="nucleotide sequence ID" value="XM_065602318.1"/>
</dbReference>
<proteinExistence type="predicted"/>
<dbReference type="EMBL" id="CP134185">
    <property type="protein sequence ID" value="WPA98275.1"/>
    <property type="molecule type" value="Genomic_DNA"/>
</dbReference>
<evidence type="ECO:0000313" key="1">
    <source>
        <dbReference type="EMBL" id="WPA98275.1"/>
    </source>
</evidence>
<keyword evidence="2" id="KW-1185">Reference proteome</keyword>
<gene>
    <name evidence="1" type="ORF">RHO25_002887</name>
</gene>
<reference evidence="1 2" key="1">
    <citation type="submission" date="2023-09" db="EMBL/GenBank/DDBJ databases">
        <title>Complete-Gapless Cercospora beticola genome.</title>
        <authorList>
            <person name="Wyatt N.A."/>
            <person name="Spanner R.E."/>
            <person name="Bolton M.D."/>
        </authorList>
    </citation>
    <scope>NUCLEOTIDE SEQUENCE [LARGE SCALE GENOMIC DNA]</scope>
    <source>
        <strain evidence="1">Cb09-40</strain>
    </source>
</reference>
<protein>
    <submittedName>
        <fullName evidence="1">Uncharacterized protein</fullName>
    </submittedName>
</protein>
<evidence type="ECO:0000313" key="2">
    <source>
        <dbReference type="Proteomes" id="UP001302367"/>
    </source>
</evidence>
<sequence>MSDNDSDVPECDCASESGLLSISETLDLCNISYSREATIAAFKEYFLFLTELYLDPEQIVFPPTEGWEEITITNLRPLGKTDEVIELLRHLPYIKPSGLCHDIAPHCHLADYSSIARTILSPETFFIKDQNPAEFYSAVTHGIWDNIPPHVIGLAIGRENAMFLDTHLGVIYWPGGNFHPAAVGYAMHPDAPFQAIRDESFDYAPEEEMWRNAGSGLKCGWGIEEFFEMLKFHFRELNFLPTSGRRVEDNFAVVREGEEHPNDDIYRAKKVAVEVFRQHGWPDMLVYQKDECMEAVARKVEELERQDPNIMLS</sequence>
<name>A0ABZ0NFF9_CERBT</name>